<evidence type="ECO:0000313" key="3">
    <source>
        <dbReference type="Proteomes" id="UP001589568"/>
    </source>
</evidence>
<evidence type="ECO:0008006" key="4">
    <source>
        <dbReference type="Google" id="ProtNLM"/>
    </source>
</evidence>
<evidence type="ECO:0000256" key="1">
    <source>
        <dbReference type="SAM" id="Phobius"/>
    </source>
</evidence>
<keyword evidence="3" id="KW-1185">Reference proteome</keyword>
<evidence type="ECO:0000313" key="2">
    <source>
        <dbReference type="EMBL" id="MFB9473199.1"/>
    </source>
</evidence>
<protein>
    <recommendedName>
        <fullName evidence="4">DoxX family membrane protein</fullName>
    </recommendedName>
</protein>
<accession>A0ABV5NU45</accession>
<name>A0ABV5NU45_9ACTN</name>
<keyword evidence="1" id="KW-1133">Transmembrane helix</keyword>
<reference evidence="2 3" key="1">
    <citation type="submission" date="2024-09" db="EMBL/GenBank/DDBJ databases">
        <authorList>
            <person name="Sun Q."/>
            <person name="Mori K."/>
        </authorList>
    </citation>
    <scope>NUCLEOTIDE SEQUENCE [LARGE SCALE GENOMIC DNA]</scope>
    <source>
        <strain evidence="2 3">JCM 3324</strain>
    </source>
</reference>
<feature type="transmembrane region" description="Helical" evidence="1">
    <location>
        <begin position="80"/>
        <end position="98"/>
    </location>
</feature>
<gene>
    <name evidence="2" type="ORF">ACFFR3_27175</name>
</gene>
<dbReference type="EMBL" id="JBHMCF010000029">
    <property type="protein sequence ID" value="MFB9473199.1"/>
    <property type="molecule type" value="Genomic_DNA"/>
</dbReference>
<comment type="caution">
    <text evidence="2">The sequence shown here is derived from an EMBL/GenBank/DDBJ whole genome shotgun (WGS) entry which is preliminary data.</text>
</comment>
<dbReference type="Proteomes" id="UP001589568">
    <property type="component" value="Unassembled WGS sequence"/>
</dbReference>
<sequence length="142" mass="14895">MRIFARAHHLPTRLAAAAVILNSGVEKTGAEEQTAAGLHGMASGTYPFLASMEPKAFVRLLSRSEIALGAALLAPFVPSLLAGAALTGFAAGLLGLYLRTPGMRKEGSLRPTQNGTAVVKDLWLLGIGLSLVIEELGDRDHH</sequence>
<organism evidence="2 3">
    <name type="scientific">Nonomuraea salmonea</name>
    <dbReference type="NCBI Taxonomy" id="46181"/>
    <lineage>
        <taxon>Bacteria</taxon>
        <taxon>Bacillati</taxon>
        <taxon>Actinomycetota</taxon>
        <taxon>Actinomycetes</taxon>
        <taxon>Streptosporangiales</taxon>
        <taxon>Streptosporangiaceae</taxon>
        <taxon>Nonomuraea</taxon>
    </lineage>
</organism>
<dbReference type="RefSeq" id="WP_345387778.1">
    <property type="nucleotide sequence ID" value="NZ_BAAAXS010000001.1"/>
</dbReference>
<keyword evidence="1" id="KW-0812">Transmembrane</keyword>
<keyword evidence="1" id="KW-0472">Membrane</keyword>
<proteinExistence type="predicted"/>